<protein>
    <submittedName>
        <fullName evidence="6">AraC family transcriptional regulator</fullName>
    </submittedName>
</protein>
<dbReference type="GO" id="GO:0003700">
    <property type="term" value="F:DNA-binding transcription factor activity"/>
    <property type="evidence" value="ECO:0007669"/>
    <property type="project" value="InterPro"/>
</dbReference>
<dbReference type="Gene3D" id="1.10.10.60">
    <property type="entry name" value="Homeodomain-like"/>
    <property type="match status" value="1"/>
</dbReference>
<keyword evidence="1" id="KW-0805">Transcription regulation</keyword>
<dbReference type="PANTHER" id="PTHR46796">
    <property type="entry name" value="HTH-TYPE TRANSCRIPTIONAL ACTIVATOR RHAS-RELATED"/>
    <property type="match status" value="1"/>
</dbReference>
<proteinExistence type="predicted"/>
<keyword evidence="2" id="KW-0238">DNA-binding</keyword>
<dbReference type="InterPro" id="IPR050204">
    <property type="entry name" value="AraC_XylS_family_regulators"/>
</dbReference>
<dbReference type="InterPro" id="IPR037923">
    <property type="entry name" value="HTH-like"/>
</dbReference>
<keyword evidence="4" id="KW-0804">Transcription</keyword>
<dbReference type="GO" id="GO:0043565">
    <property type="term" value="F:sequence-specific DNA binding"/>
    <property type="evidence" value="ECO:0007669"/>
    <property type="project" value="InterPro"/>
</dbReference>
<dbReference type="InterPro" id="IPR018060">
    <property type="entry name" value="HTH_AraC"/>
</dbReference>
<dbReference type="SUPFAM" id="SSF51215">
    <property type="entry name" value="Regulatory protein AraC"/>
    <property type="match status" value="1"/>
</dbReference>
<dbReference type="STRING" id="1210090.GCA_001613185_06867"/>
<dbReference type="InterPro" id="IPR018062">
    <property type="entry name" value="HTH_AraC-typ_CS"/>
</dbReference>
<evidence type="ECO:0000256" key="2">
    <source>
        <dbReference type="ARBA" id="ARBA00023125"/>
    </source>
</evidence>
<dbReference type="SMART" id="SM00342">
    <property type="entry name" value="HTH_ARAC"/>
    <property type="match status" value="1"/>
</dbReference>
<name>A0A366DVR1_9NOCA</name>
<dbReference type="Proteomes" id="UP000252586">
    <property type="component" value="Unassembled WGS sequence"/>
</dbReference>
<keyword evidence="7" id="KW-1185">Reference proteome</keyword>
<comment type="caution">
    <text evidence="6">The sequence shown here is derived from an EMBL/GenBank/DDBJ whole genome shotgun (WGS) entry which is preliminary data.</text>
</comment>
<dbReference type="PROSITE" id="PS00041">
    <property type="entry name" value="HTH_ARAC_FAMILY_1"/>
    <property type="match status" value="1"/>
</dbReference>
<feature type="domain" description="HTH araC/xylS-type" evidence="5">
    <location>
        <begin position="200"/>
        <end position="298"/>
    </location>
</feature>
<dbReference type="EMBL" id="QNRE01000002">
    <property type="protein sequence ID" value="RBO93609.1"/>
    <property type="molecule type" value="Genomic_DNA"/>
</dbReference>
<dbReference type="Pfam" id="PF12833">
    <property type="entry name" value="HTH_18"/>
    <property type="match status" value="1"/>
</dbReference>
<gene>
    <name evidence="6" type="ORF">DFR74_10225</name>
</gene>
<evidence type="ECO:0000256" key="4">
    <source>
        <dbReference type="ARBA" id="ARBA00023163"/>
    </source>
</evidence>
<keyword evidence="3" id="KW-0010">Activator</keyword>
<evidence type="ECO:0000313" key="7">
    <source>
        <dbReference type="Proteomes" id="UP000252586"/>
    </source>
</evidence>
<evidence type="ECO:0000256" key="1">
    <source>
        <dbReference type="ARBA" id="ARBA00023015"/>
    </source>
</evidence>
<dbReference type="PROSITE" id="PS01124">
    <property type="entry name" value="HTH_ARAC_FAMILY_2"/>
    <property type="match status" value="1"/>
</dbReference>
<evidence type="ECO:0000256" key="3">
    <source>
        <dbReference type="ARBA" id="ARBA00023159"/>
    </source>
</evidence>
<sequence length="306" mass="34484">MSSFAQPVRFEAGVPVYKYPVEPDAPPLRLVRFTPHTRPADGRPHIHDFPLLLYVWRDGGELRHRAGERPMRAGDVHVIAPGAVVDGTGVATYEGVYGLFFDPGVFGGPAQALWPAWRTHPLLFPFIHGTPGGILSLRVPESRQPMWRNTFESIEDELSARRTGYREAAVALLRLLLVDVGRLTADVVEELRRHNEPLLAAVFDVIETRFPQQLSLRDVADAVGLTPAYLTTVVRKRTGRTVQSWIVERRMTGARHLLTDTDLPVNDIARRVGLPDPAYFTRVFRREHGRTPRAWRERSALDLGDE</sequence>
<dbReference type="OrthoDB" id="3186094at2"/>
<reference evidence="6 7" key="1">
    <citation type="submission" date="2018-06" db="EMBL/GenBank/DDBJ databases">
        <title>Genomic Encyclopedia of Type Strains, Phase IV (KMG-IV): sequencing the most valuable type-strain genomes for metagenomic binning, comparative biology and taxonomic classification.</title>
        <authorList>
            <person name="Goeker M."/>
        </authorList>
    </citation>
    <scope>NUCLEOTIDE SEQUENCE [LARGE SCALE GENOMIC DNA]</scope>
    <source>
        <strain evidence="6 7">DSM 44599</strain>
    </source>
</reference>
<dbReference type="RefSeq" id="WP_067514441.1">
    <property type="nucleotide sequence ID" value="NZ_QNRE01000002.1"/>
</dbReference>
<dbReference type="AlphaFoldDB" id="A0A366DVR1"/>
<accession>A0A366DVR1</accession>
<dbReference type="InterPro" id="IPR009057">
    <property type="entry name" value="Homeodomain-like_sf"/>
</dbReference>
<dbReference type="InterPro" id="IPR020449">
    <property type="entry name" value="Tscrpt_reg_AraC-type_HTH"/>
</dbReference>
<dbReference type="PRINTS" id="PR00032">
    <property type="entry name" value="HTHARAC"/>
</dbReference>
<evidence type="ECO:0000313" key="6">
    <source>
        <dbReference type="EMBL" id="RBO93609.1"/>
    </source>
</evidence>
<evidence type="ECO:0000259" key="5">
    <source>
        <dbReference type="PROSITE" id="PS01124"/>
    </source>
</evidence>
<dbReference type="SUPFAM" id="SSF46689">
    <property type="entry name" value="Homeodomain-like"/>
    <property type="match status" value="1"/>
</dbReference>
<organism evidence="6 7">
    <name type="scientific">Nocardia puris</name>
    <dbReference type="NCBI Taxonomy" id="208602"/>
    <lineage>
        <taxon>Bacteria</taxon>
        <taxon>Bacillati</taxon>
        <taxon>Actinomycetota</taxon>
        <taxon>Actinomycetes</taxon>
        <taxon>Mycobacteriales</taxon>
        <taxon>Nocardiaceae</taxon>
        <taxon>Nocardia</taxon>
    </lineage>
</organism>